<reference evidence="1 2" key="1">
    <citation type="submission" date="2021-03" db="EMBL/GenBank/DDBJ databases">
        <title>Sequencing the genomes of 1000 actinobacteria strains.</title>
        <authorList>
            <person name="Klenk H.-P."/>
        </authorList>
    </citation>
    <scope>NUCLEOTIDE SEQUENCE [LARGE SCALE GENOMIC DNA]</scope>
    <source>
        <strain evidence="1 2">DSM 12936</strain>
    </source>
</reference>
<sequence>MSTSRWVVGTAAALVVVAAVTVGRLAVADEPVPQDRVMIGRVTGDSSSVRDGVMDARTVEDLQDVHGLEHGSAGR</sequence>
<gene>
    <name evidence="1" type="ORF">JOF54_000235</name>
</gene>
<dbReference type="RefSeq" id="WP_210052228.1">
    <property type="nucleotide sequence ID" value="NZ_BAAAMH010000036.1"/>
</dbReference>
<accession>A0ABS4Z2P6</accession>
<proteinExistence type="predicted"/>
<evidence type="ECO:0000313" key="2">
    <source>
        <dbReference type="Proteomes" id="UP000758168"/>
    </source>
</evidence>
<evidence type="ECO:0000313" key="1">
    <source>
        <dbReference type="EMBL" id="MBP2415313.1"/>
    </source>
</evidence>
<dbReference type="EMBL" id="JAGIOB010000001">
    <property type="protein sequence ID" value="MBP2415313.1"/>
    <property type="molecule type" value="Genomic_DNA"/>
</dbReference>
<comment type="caution">
    <text evidence="1">The sequence shown here is derived from an EMBL/GenBank/DDBJ whole genome shotgun (WGS) entry which is preliminary data.</text>
</comment>
<dbReference type="Proteomes" id="UP000758168">
    <property type="component" value="Unassembled WGS sequence"/>
</dbReference>
<protein>
    <submittedName>
        <fullName evidence="1">Uncharacterized protein</fullName>
    </submittedName>
</protein>
<keyword evidence="2" id="KW-1185">Reference proteome</keyword>
<organism evidence="1 2">
    <name type="scientific">Microlunatus capsulatus</name>
    <dbReference type="NCBI Taxonomy" id="99117"/>
    <lineage>
        <taxon>Bacteria</taxon>
        <taxon>Bacillati</taxon>
        <taxon>Actinomycetota</taxon>
        <taxon>Actinomycetes</taxon>
        <taxon>Propionibacteriales</taxon>
        <taxon>Propionibacteriaceae</taxon>
        <taxon>Microlunatus</taxon>
    </lineage>
</organism>
<name>A0ABS4Z2P6_9ACTN</name>